<reference evidence="3" key="2">
    <citation type="submission" date="2019-11" db="UniProtKB">
        <authorList>
            <consortium name="WormBaseParasite"/>
        </authorList>
    </citation>
    <scope>IDENTIFICATION</scope>
    <source>
        <strain evidence="3">Puerto Rican</strain>
    </source>
</reference>
<proteinExistence type="predicted"/>
<dbReference type="Proteomes" id="UP000008854">
    <property type="component" value="Unassembled WGS sequence"/>
</dbReference>
<dbReference type="InParanoid" id="A0A5K4F8N8"/>
<keyword evidence="2" id="KW-1185">Reference proteome</keyword>
<organism evidence="2 3">
    <name type="scientific">Schistosoma mansoni</name>
    <name type="common">Blood fluke</name>
    <dbReference type="NCBI Taxonomy" id="6183"/>
    <lineage>
        <taxon>Eukaryota</taxon>
        <taxon>Metazoa</taxon>
        <taxon>Spiralia</taxon>
        <taxon>Lophotrochozoa</taxon>
        <taxon>Platyhelminthes</taxon>
        <taxon>Trematoda</taxon>
        <taxon>Digenea</taxon>
        <taxon>Strigeidida</taxon>
        <taxon>Schistosomatoidea</taxon>
        <taxon>Schistosomatidae</taxon>
        <taxon>Schistosoma</taxon>
    </lineage>
</organism>
<dbReference type="WBParaSite" id="Smp_328380.1">
    <property type="protein sequence ID" value="Smp_328380.1"/>
    <property type="gene ID" value="Smp_328380"/>
</dbReference>
<dbReference type="AlphaFoldDB" id="A0A5K4F8N8"/>
<name>A0A5K4F8N8_SCHMA</name>
<evidence type="ECO:0000313" key="3">
    <source>
        <dbReference type="WBParaSite" id="Smp_328380.1"/>
    </source>
</evidence>
<accession>A0A5K4F8N8</accession>
<feature type="chain" id="PRO_5024329256" evidence="1">
    <location>
        <begin position="18"/>
        <end position="69"/>
    </location>
</feature>
<sequence length="69" mass="8103">MKFQLLFILSMVLAVYSTRTPQIQIPEIGSFVAVRTRGTCPYCLCHQNRVHEVNYRHIQFCYANHFIVV</sequence>
<evidence type="ECO:0000313" key="2">
    <source>
        <dbReference type="Proteomes" id="UP000008854"/>
    </source>
</evidence>
<evidence type="ECO:0000256" key="1">
    <source>
        <dbReference type="SAM" id="SignalP"/>
    </source>
</evidence>
<protein>
    <submittedName>
        <fullName evidence="3">S protein</fullName>
    </submittedName>
</protein>
<reference evidence="2" key="1">
    <citation type="journal article" date="2012" name="PLoS Negl. Trop. Dis.">
        <title>A systematically improved high quality genome and transcriptome of the human blood fluke Schistosoma mansoni.</title>
        <authorList>
            <person name="Protasio A.V."/>
            <person name="Tsai I.J."/>
            <person name="Babbage A."/>
            <person name="Nichol S."/>
            <person name="Hunt M."/>
            <person name="Aslett M.A."/>
            <person name="De Silva N."/>
            <person name="Velarde G.S."/>
            <person name="Anderson T.J."/>
            <person name="Clark R.C."/>
            <person name="Davidson C."/>
            <person name="Dillon G.P."/>
            <person name="Holroyd N.E."/>
            <person name="LoVerde P.T."/>
            <person name="Lloyd C."/>
            <person name="McQuillan J."/>
            <person name="Oliveira G."/>
            <person name="Otto T.D."/>
            <person name="Parker-Manuel S.J."/>
            <person name="Quail M.A."/>
            <person name="Wilson R.A."/>
            <person name="Zerlotini A."/>
            <person name="Dunne D.W."/>
            <person name="Berriman M."/>
        </authorList>
    </citation>
    <scope>NUCLEOTIDE SEQUENCE [LARGE SCALE GENOMIC DNA]</scope>
    <source>
        <strain evidence="2">Puerto Rican</strain>
    </source>
</reference>
<keyword evidence="1" id="KW-0732">Signal</keyword>
<feature type="signal peptide" evidence="1">
    <location>
        <begin position="1"/>
        <end position="17"/>
    </location>
</feature>